<feature type="compositionally biased region" description="Polar residues" evidence="4">
    <location>
        <begin position="613"/>
        <end position="627"/>
    </location>
</feature>
<feature type="compositionally biased region" description="Polar residues" evidence="4">
    <location>
        <begin position="122"/>
        <end position="133"/>
    </location>
</feature>
<feature type="compositionally biased region" description="Acidic residues" evidence="4">
    <location>
        <begin position="256"/>
        <end position="266"/>
    </location>
</feature>
<keyword evidence="2" id="KW-0677">Repeat</keyword>
<organism evidence="6 7">
    <name type="scientific">Zalerion maritima</name>
    <dbReference type="NCBI Taxonomy" id="339359"/>
    <lineage>
        <taxon>Eukaryota</taxon>
        <taxon>Fungi</taxon>
        <taxon>Dikarya</taxon>
        <taxon>Ascomycota</taxon>
        <taxon>Pezizomycotina</taxon>
        <taxon>Sordariomycetes</taxon>
        <taxon>Lulworthiomycetidae</taxon>
        <taxon>Lulworthiales</taxon>
        <taxon>Lulworthiaceae</taxon>
        <taxon>Zalerion</taxon>
    </lineage>
</organism>
<dbReference type="InterPro" id="IPR058923">
    <property type="entry name" value="RCC1-like_dom"/>
</dbReference>
<feature type="repeat" description="RCC1" evidence="3">
    <location>
        <begin position="417"/>
        <end position="474"/>
    </location>
</feature>
<feature type="domain" description="RCC1-like" evidence="5">
    <location>
        <begin position="168"/>
        <end position="591"/>
    </location>
</feature>
<dbReference type="PROSITE" id="PS00626">
    <property type="entry name" value="RCC1_2"/>
    <property type="match status" value="3"/>
</dbReference>
<feature type="region of interest" description="Disordered" evidence="4">
    <location>
        <begin position="600"/>
        <end position="627"/>
    </location>
</feature>
<feature type="compositionally biased region" description="Basic residues" evidence="4">
    <location>
        <begin position="64"/>
        <end position="80"/>
    </location>
</feature>
<dbReference type="InterPro" id="IPR009091">
    <property type="entry name" value="RCC1/BLIP-II"/>
</dbReference>
<feature type="repeat" description="RCC1" evidence="3">
    <location>
        <begin position="475"/>
        <end position="542"/>
    </location>
</feature>
<gene>
    <name evidence="6" type="ORF">MKZ38_004555</name>
</gene>
<dbReference type="EMBL" id="JAKWBI020000269">
    <property type="protein sequence ID" value="KAJ2897570.1"/>
    <property type="molecule type" value="Genomic_DNA"/>
</dbReference>
<dbReference type="GO" id="GO:0005085">
    <property type="term" value="F:guanyl-nucleotide exchange factor activity"/>
    <property type="evidence" value="ECO:0007669"/>
    <property type="project" value="TreeGrafter"/>
</dbReference>
<protein>
    <recommendedName>
        <fullName evidence="5">RCC1-like domain-containing protein</fullName>
    </recommendedName>
</protein>
<evidence type="ECO:0000256" key="4">
    <source>
        <dbReference type="SAM" id="MobiDB-lite"/>
    </source>
</evidence>
<dbReference type="Pfam" id="PF25390">
    <property type="entry name" value="WD40_RLD"/>
    <property type="match status" value="1"/>
</dbReference>
<name>A0AAD5WPT4_9PEZI</name>
<feature type="repeat" description="RCC1" evidence="3">
    <location>
        <begin position="166"/>
        <end position="227"/>
    </location>
</feature>
<sequence>MAGPSRRAAAKPAADKVVKKAPARKASASFKAAAKPAAKKTSRAAAPKEPVEPESESDDEALKPTKKAAPKKATLKKAAPKKAAAAAKATAKKAVTATISKRTRDATEDEAPPAKRARSESEAPSQKSGTSRGSHAAKTRQPVVVHKWPKFVKLGAMINEAPTTPLDIFVMGSGESGELGLGNKVYNIKLKPTNVKRPRINHNLGRHQVGVVSIAAGGMHAAVLTRDNTILTWGVNDQRALGRDTAWDGGLRDMDAGDDSSDDSSMQEDGSSMNPHESTPGLVDSEYFLPGTKFVQVVASDSATFALTADGRVYGWGTFRANNGILGFEEHNLVQQTPKILKALHKIKKLAAGDNHILALDSKGKVWAWGDGEQQQLGRRVQERVRETALIPTAVGVRHVVDVACGRNHSFAIDKNGQVWAWGANNFGQCGILDRAGEENAFVFSPTKVEIFPEGKKINAVAGGNHHSVACTEDGLLLSWGRIDGSMVGFSSAQIKAMNNNNLILDDRGNPRILKLAVPHDEPTNTRAVFAGTDNSFALTEDGKSYAFGFSTAYQTGLGTDEDVATPTLVANTAVKNHKIMWAGCGGQFSILAGVPNDDQTSSAGATNGSTTINGNAAHTNGVNGTT</sequence>
<evidence type="ECO:0000313" key="6">
    <source>
        <dbReference type="EMBL" id="KAJ2897570.1"/>
    </source>
</evidence>
<feature type="compositionally biased region" description="Low complexity" evidence="4">
    <location>
        <begin position="81"/>
        <end position="94"/>
    </location>
</feature>
<comment type="caution">
    <text evidence="6">The sequence shown here is derived from an EMBL/GenBank/DDBJ whole genome shotgun (WGS) entry which is preliminary data.</text>
</comment>
<dbReference type="SUPFAM" id="SSF50985">
    <property type="entry name" value="RCC1/BLIP-II"/>
    <property type="match status" value="1"/>
</dbReference>
<feature type="repeat" description="RCC1" evidence="3">
    <location>
        <begin position="311"/>
        <end position="363"/>
    </location>
</feature>
<evidence type="ECO:0000256" key="2">
    <source>
        <dbReference type="ARBA" id="ARBA00022737"/>
    </source>
</evidence>
<dbReference type="AlphaFoldDB" id="A0AAD5WPT4"/>
<feature type="repeat" description="RCC1" evidence="3">
    <location>
        <begin position="543"/>
        <end position="596"/>
    </location>
</feature>
<evidence type="ECO:0000313" key="7">
    <source>
        <dbReference type="Proteomes" id="UP001201980"/>
    </source>
</evidence>
<dbReference type="InterPro" id="IPR051553">
    <property type="entry name" value="Ran_GTPase-activating"/>
</dbReference>
<keyword evidence="1" id="KW-0344">Guanine-nucleotide releasing factor</keyword>
<dbReference type="PROSITE" id="PS50012">
    <property type="entry name" value="RCC1_3"/>
    <property type="match status" value="6"/>
</dbReference>
<dbReference type="PANTHER" id="PTHR45982">
    <property type="entry name" value="REGULATOR OF CHROMOSOME CONDENSATION"/>
    <property type="match status" value="1"/>
</dbReference>
<dbReference type="PANTHER" id="PTHR45982:SF1">
    <property type="entry name" value="REGULATOR OF CHROMOSOME CONDENSATION"/>
    <property type="match status" value="1"/>
</dbReference>
<evidence type="ECO:0000256" key="3">
    <source>
        <dbReference type="PROSITE-ProRule" id="PRU00235"/>
    </source>
</evidence>
<feature type="compositionally biased region" description="Low complexity" evidence="4">
    <location>
        <begin position="1"/>
        <end position="12"/>
    </location>
</feature>
<feature type="compositionally biased region" description="Basic and acidic residues" evidence="4">
    <location>
        <begin position="246"/>
        <end position="255"/>
    </location>
</feature>
<dbReference type="Proteomes" id="UP001201980">
    <property type="component" value="Unassembled WGS sequence"/>
</dbReference>
<reference evidence="6" key="1">
    <citation type="submission" date="2022-07" db="EMBL/GenBank/DDBJ databases">
        <title>Draft genome sequence of Zalerion maritima ATCC 34329, a (micro)plastics degrading marine fungus.</title>
        <authorList>
            <person name="Paco A."/>
            <person name="Goncalves M.F.M."/>
            <person name="Rocha-Santos T.A.P."/>
            <person name="Alves A."/>
        </authorList>
    </citation>
    <scope>NUCLEOTIDE SEQUENCE</scope>
    <source>
        <strain evidence="6">ATCC 34329</strain>
    </source>
</reference>
<evidence type="ECO:0000259" key="5">
    <source>
        <dbReference type="Pfam" id="PF25390"/>
    </source>
</evidence>
<dbReference type="Gene3D" id="2.130.10.30">
    <property type="entry name" value="Regulator of chromosome condensation 1/beta-lactamase-inhibitor protein II"/>
    <property type="match status" value="1"/>
</dbReference>
<feature type="compositionally biased region" description="Low complexity" evidence="4">
    <location>
        <begin position="24"/>
        <end position="36"/>
    </location>
</feature>
<feature type="repeat" description="RCC1" evidence="3">
    <location>
        <begin position="364"/>
        <end position="416"/>
    </location>
</feature>
<accession>A0AAD5WPT4</accession>
<feature type="compositionally biased region" description="Low complexity" evidence="4">
    <location>
        <begin position="601"/>
        <end position="612"/>
    </location>
</feature>
<dbReference type="PROSITE" id="PS00625">
    <property type="entry name" value="RCC1_1"/>
    <property type="match status" value="1"/>
</dbReference>
<evidence type="ECO:0000256" key="1">
    <source>
        <dbReference type="ARBA" id="ARBA00022658"/>
    </source>
</evidence>
<dbReference type="GO" id="GO:0005737">
    <property type="term" value="C:cytoplasm"/>
    <property type="evidence" value="ECO:0007669"/>
    <property type="project" value="TreeGrafter"/>
</dbReference>
<proteinExistence type="predicted"/>
<feature type="region of interest" description="Disordered" evidence="4">
    <location>
        <begin position="246"/>
        <end position="282"/>
    </location>
</feature>
<dbReference type="InterPro" id="IPR000408">
    <property type="entry name" value="Reg_chr_condens"/>
</dbReference>
<feature type="region of interest" description="Disordered" evidence="4">
    <location>
        <begin position="1"/>
        <end position="142"/>
    </location>
</feature>
<dbReference type="PRINTS" id="PR00633">
    <property type="entry name" value="RCCNDNSATION"/>
</dbReference>
<keyword evidence="7" id="KW-1185">Reference proteome</keyword>